<evidence type="ECO:0000256" key="25">
    <source>
        <dbReference type="PROSITE-ProRule" id="PRU00175"/>
    </source>
</evidence>
<evidence type="ECO:0000256" key="10">
    <source>
        <dbReference type="ARBA" id="ARBA00022679"/>
    </source>
</evidence>
<keyword evidence="9 26" id="KW-0288">FMN</keyword>
<dbReference type="CDD" id="cd20338">
    <property type="entry name" value="BRcat_RBR_RNF19"/>
    <property type="match status" value="1"/>
</dbReference>
<evidence type="ECO:0000256" key="11">
    <source>
        <dbReference type="ARBA" id="ARBA00022692"/>
    </source>
</evidence>
<comment type="caution">
    <text evidence="30">The sequence shown here is derived from an EMBL/GenBank/DDBJ whole genome shotgun (WGS) entry which is preliminary data.</text>
</comment>
<evidence type="ECO:0000256" key="1">
    <source>
        <dbReference type="ARBA" id="ARBA00004141"/>
    </source>
</evidence>
<dbReference type="Gene3D" id="1.20.120.1750">
    <property type="match status" value="1"/>
</dbReference>
<dbReference type="GO" id="GO:0005743">
    <property type="term" value="C:mitochondrial inner membrane"/>
    <property type="evidence" value="ECO:0007669"/>
    <property type="project" value="UniProtKB-SubCell"/>
</dbReference>
<comment type="pathway">
    <text evidence="3">Protein modification; protein ubiquitination.</text>
</comment>
<dbReference type="InterPro" id="IPR005720">
    <property type="entry name" value="Dihydroorotate_DH_cat"/>
</dbReference>
<keyword evidence="22 26" id="KW-0472">Membrane</keyword>
<feature type="transmembrane region" description="Helical" evidence="26">
    <location>
        <begin position="822"/>
        <end position="855"/>
    </location>
</feature>
<keyword evidence="13" id="KW-0677">Repeat</keyword>
<dbReference type="Gene3D" id="2.20.25.20">
    <property type="match status" value="1"/>
</dbReference>
<keyword evidence="31" id="KW-1185">Reference proteome</keyword>
<evidence type="ECO:0000259" key="28">
    <source>
        <dbReference type="PROSITE" id="PS50089"/>
    </source>
</evidence>
<dbReference type="UniPathway" id="UPA00070">
    <property type="reaction ID" value="UER00946"/>
</dbReference>
<dbReference type="GO" id="GO:0008270">
    <property type="term" value="F:zinc ion binding"/>
    <property type="evidence" value="ECO:0007669"/>
    <property type="project" value="UniProtKB-KW"/>
</dbReference>
<keyword evidence="11 26" id="KW-0812">Transmembrane</keyword>
<dbReference type="GO" id="GO:0006207">
    <property type="term" value="P:'de novo' pyrimidine nucleobase biosynthetic process"/>
    <property type="evidence" value="ECO:0007669"/>
    <property type="project" value="InterPro"/>
</dbReference>
<dbReference type="Pfam" id="PF22191">
    <property type="entry name" value="IBR_1"/>
    <property type="match status" value="1"/>
</dbReference>
<evidence type="ECO:0000313" key="30">
    <source>
        <dbReference type="EMBL" id="TGZ51638.1"/>
    </source>
</evidence>
<dbReference type="GO" id="GO:0016740">
    <property type="term" value="F:transferase activity"/>
    <property type="evidence" value="ECO:0007669"/>
    <property type="project" value="UniProtKB-KW"/>
</dbReference>
<comment type="pathway">
    <text evidence="4 26">Pyrimidine metabolism; UMP biosynthesis via de novo pathway; orotate from (S)-dihydroorotate (quinone route): step 1/1.</text>
</comment>
<evidence type="ECO:0000256" key="20">
    <source>
        <dbReference type="ARBA" id="ARBA00023002"/>
    </source>
</evidence>
<evidence type="ECO:0000313" key="31">
    <source>
        <dbReference type="Proteomes" id="UP000310200"/>
    </source>
</evidence>
<gene>
    <name evidence="30" type="ORF">DBV15_10315</name>
</gene>
<reference evidence="30 31" key="1">
    <citation type="journal article" date="2019" name="Philos. Trans. R. Soc. Lond., B, Biol. Sci.">
        <title>Ant behaviour and brain gene expression of defending hosts depend on the ecological success of the intruding social parasite.</title>
        <authorList>
            <person name="Kaur R."/>
            <person name="Stoldt M."/>
            <person name="Jongepier E."/>
            <person name="Feldmeyer B."/>
            <person name="Menzel F."/>
            <person name="Bornberg-Bauer E."/>
            <person name="Foitzik S."/>
        </authorList>
    </citation>
    <scope>NUCLEOTIDE SEQUENCE [LARGE SCALE GENOMIC DNA]</scope>
    <source>
        <tissue evidence="30">Whole body</tissue>
    </source>
</reference>
<evidence type="ECO:0000256" key="27">
    <source>
        <dbReference type="SAM" id="MobiDB-lite"/>
    </source>
</evidence>
<dbReference type="InterPro" id="IPR044066">
    <property type="entry name" value="TRIAD_supradom"/>
</dbReference>
<dbReference type="SMART" id="SM00184">
    <property type="entry name" value="RING"/>
    <property type="match status" value="1"/>
</dbReference>
<evidence type="ECO:0000256" key="12">
    <source>
        <dbReference type="ARBA" id="ARBA00022723"/>
    </source>
</evidence>
<evidence type="ECO:0000256" key="7">
    <source>
        <dbReference type="ARBA" id="ARBA00017599"/>
    </source>
</evidence>
<feature type="domain" description="RING-type" evidence="28">
    <location>
        <begin position="597"/>
        <end position="645"/>
    </location>
</feature>
<dbReference type="EMBL" id="QBLH01001538">
    <property type="protein sequence ID" value="TGZ51638.1"/>
    <property type="molecule type" value="Genomic_DNA"/>
</dbReference>
<evidence type="ECO:0000256" key="5">
    <source>
        <dbReference type="ARBA" id="ARBA00005359"/>
    </source>
</evidence>
<accession>A0A4S2KUC0</accession>
<organism evidence="30 31">
    <name type="scientific">Temnothorax longispinosus</name>
    <dbReference type="NCBI Taxonomy" id="300112"/>
    <lineage>
        <taxon>Eukaryota</taxon>
        <taxon>Metazoa</taxon>
        <taxon>Ecdysozoa</taxon>
        <taxon>Arthropoda</taxon>
        <taxon>Hexapoda</taxon>
        <taxon>Insecta</taxon>
        <taxon>Pterygota</taxon>
        <taxon>Neoptera</taxon>
        <taxon>Endopterygota</taxon>
        <taxon>Hymenoptera</taxon>
        <taxon>Apocrita</taxon>
        <taxon>Aculeata</taxon>
        <taxon>Formicoidea</taxon>
        <taxon>Formicidae</taxon>
        <taxon>Myrmicinae</taxon>
        <taxon>Temnothorax</taxon>
    </lineage>
</organism>
<dbReference type="InterPro" id="IPR001295">
    <property type="entry name" value="Dihydroorotate_DH_CS"/>
</dbReference>
<dbReference type="PANTHER" id="PTHR48109">
    <property type="entry name" value="DIHYDROOROTATE DEHYDROGENASE (QUINONE), MITOCHONDRIAL-RELATED"/>
    <property type="match status" value="1"/>
</dbReference>
<dbReference type="GO" id="GO:0044205">
    <property type="term" value="P:'de novo' UMP biosynthetic process"/>
    <property type="evidence" value="ECO:0007669"/>
    <property type="project" value="UniProtKB-UniPathway"/>
</dbReference>
<comment type="similarity">
    <text evidence="24">Belongs to the RBR family. RNF19 subfamily.</text>
</comment>
<feature type="compositionally biased region" description="Basic and acidic residues" evidence="27">
    <location>
        <begin position="540"/>
        <end position="553"/>
    </location>
</feature>
<dbReference type="Pfam" id="PF01485">
    <property type="entry name" value="IBR"/>
    <property type="match status" value="1"/>
</dbReference>
<dbReference type="CDD" id="cd20355">
    <property type="entry name" value="Rcat_RBR_RNF19"/>
    <property type="match status" value="1"/>
</dbReference>
<dbReference type="GO" id="GO:0106430">
    <property type="term" value="F:dihydroorotate dehydrogenase (quinone) activity"/>
    <property type="evidence" value="ECO:0007669"/>
    <property type="project" value="UniProtKB-EC"/>
</dbReference>
<evidence type="ECO:0000256" key="19">
    <source>
        <dbReference type="ARBA" id="ARBA00022989"/>
    </source>
</evidence>
<dbReference type="SUPFAM" id="SSF51395">
    <property type="entry name" value="FMN-linked oxidoreductases"/>
    <property type="match status" value="1"/>
</dbReference>
<dbReference type="NCBIfam" id="NF003645">
    <property type="entry name" value="PRK05286.1-2"/>
    <property type="match status" value="1"/>
</dbReference>
<keyword evidence="16 26" id="KW-0999">Mitochondrion inner membrane</keyword>
<feature type="region of interest" description="Disordered" evidence="27">
    <location>
        <begin position="529"/>
        <end position="553"/>
    </location>
</feature>
<dbReference type="PROSITE" id="PS00912">
    <property type="entry name" value="DHODEHASE_2"/>
    <property type="match status" value="1"/>
</dbReference>
<keyword evidence="8 26" id="KW-0285">Flavoprotein</keyword>
<keyword evidence="19 26" id="KW-1133">Transmembrane helix</keyword>
<dbReference type="InterPro" id="IPR002867">
    <property type="entry name" value="IBR_dom"/>
</dbReference>
<evidence type="ECO:0000256" key="8">
    <source>
        <dbReference type="ARBA" id="ARBA00022630"/>
    </source>
</evidence>
<evidence type="ECO:0000256" key="24">
    <source>
        <dbReference type="ARBA" id="ARBA00061087"/>
    </source>
</evidence>
<dbReference type="PROSITE" id="PS50089">
    <property type="entry name" value="ZF_RING_2"/>
    <property type="match status" value="1"/>
</dbReference>
<dbReference type="CDD" id="cd04738">
    <property type="entry name" value="DHOD_2_like"/>
    <property type="match status" value="1"/>
</dbReference>
<keyword evidence="17" id="KW-0862">Zinc</keyword>
<keyword evidence="12" id="KW-0479">Metal-binding</keyword>
<evidence type="ECO:0000256" key="6">
    <source>
        <dbReference type="ARBA" id="ARBA00012791"/>
    </source>
</evidence>
<sequence length="886" mass="97322">PATVRNWNINCSSRIVSKRRNATTATRSVSGDKNDAEPSAAAAPRRRRPSGVEVTSVTCNDGGGGIVVDDGQQERDSPEVAAPGSADVDNRGERCQGGTKEFRETDSRQLGAWSIAIGMARRLSNKAKLKSLFTVTSSAVALFSGISLYQGNERFYSDVAVPLVQLIDPETAHKLAVKALKYGLVPKQRTEDPSLLRTTVLGMEFKNPIGIAAGFDKQGEAVEGLHKIGFSFVEIGSVTPKPQPGNPKPRVFRLPEDNAVVNRYGFNSDGHDVVWERLKRLKESKDFNGILGVNLGKNKETVDATQDYIDGVKRFMDVADYLVINVSSPNTPGLRTLQSKKNLEELLTRINAARESAGSKQPLLLKLAPDLSDSERQDVADVVLNKKSRVDGLILCNTTITRPNLTNPNKEETGGLSGAPLTDISTAMIADMYRRTRGSIPIIGVGGIFTGADVYVKIRAGASLVQLYTSYIYNGPPIVGKIKRELMFKESENGVGGCNGAPPRPRRIFPRFSLRRLLYSSPLIGRRIARTPSASNRNTKAKDQASGRATDVEKGEARVSNGSSHFQFHNIDLQRASSKGSVLSSAGKSNENGLMECPLCLAELPVEFFPTIQSCHHRSCYDCFQQYLKVEISESRVNIACPECSEPLHPNDIRMILNDQTQLEKYEDFMVRRVLAVEPDARWCPAPDCSFAVIASGCASCPKLRCERPGCDSYFCYHCKARWHPNQTCDAARAQRSQYYERSSSLSFSQTDSQHRDDIKPCPRCQVLIVKMDDGSCNHMTCAVCGAEFCWLCMKEISDLHYLSPSGCTFWGKKPWSRKKKILWQLGTLVGAPIGIGLVAGIAFPAMIIGIPVWVGQKLYTRYEKANKHKRNAFIAGGVTASYGCI</sequence>
<keyword evidence="21 26" id="KW-0496">Mitochondrion</keyword>
<name>A0A4S2KUC0_9HYME</name>
<dbReference type="FunFam" id="3.20.20.70:FF:000066">
    <property type="entry name" value="Dihydroorotate dehydrogenase (quinone), mitochondrial"/>
    <property type="match status" value="1"/>
</dbReference>
<dbReference type="AlphaFoldDB" id="A0A4S2KUC0"/>
<evidence type="ECO:0000256" key="3">
    <source>
        <dbReference type="ARBA" id="ARBA00004906"/>
    </source>
</evidence>
<dbReference type="CDD" id="cd16629">
    <property type="entry name" value="RING-HC_RBR_RNF19"/>
    <property type="match status" value="1"/>
</dbReference>
<comment type="cofactor">
    <cofactor evidence="26">
        <name>FMN</name>
        <dbReference type="ChEBI" id="CHEBI:58210"/>
    </cofactor>
    <text evidence="26">Binds 1 FMN per subunit.</text>
</comment>
<evidence type="ECO:0000256" key="14">
    <source>
        <dbReference type="ARBA" id="ARBA00022771"/>
    </source>
</evidence>
<dbReference type="FunFam" id="2.20.25.20:FF:000004">
    <property type="entry name" value="RBR-type E3 ubiquitin transferase"/>
    <property type="match status" value="1"/>
</dbReference>
<dbReference type="PANTHER" id="PTHR48109:SF4">
    <property type="entry name" value="DIHYDROOROTATE DEHYDROGENASE (QUINONE), MITOCHONDRIAL"/>
    <property type="match status" value="1"/>
</dbReference>
<evidence type="ECO:0000256" key="21">
    <source>
        <dbReference type="ARBA" id="ARBA00023128"/>
    </source>
</evidence>
<dbReference type="Proteomes" id="UP000310200">
    <property type="component" value="Unassembled WGS sequence"/>
</dbReference>
<dbReference type="HAMAP" id="MF_00225">
    <property type="entry name" value="DHO_dh_type2"/>
    <property type="match status" value="1"/>
</dbReference>
<comment type="similarity">
    <text evidence="5 26">Belongs to the dihydroorotate dehydrogenase family. Type 2 subfamily.</text>
</comment>
<evidence type="ECO:0000256" key="26">
    <source>
        <dbReference type="RuleBase" id="RU361255"/>
    </source>
</evidence>
<keyword evidence="18" id="KW-0809">Transit peptide</keyword>
<evidence type="ECO:0000256" key="15">
    <source>
        <dbReference type="ARBA" id="ARBA00022786"/>
    </source>
</evidence>
<dbReference type="PROSITE" id="PS51873">
    <property type="entry name" value="TRIAD"/>
    <property type="match status" value="1"/>
</dbReference>
<dbReference type="InterPro" id="IPR050074">
    <property type="entry name" value="DHO_dehydrogenase"/>
</dbReference>
<proteinExistence type="inferred from homology"/>
<keyword evidence="15" id="KW-0833">Ubl conjugation pathway</keyword>
<evidence type="ECO:0000256" key="4">
    <source>
        <dbReference type="ARBA" id="ARBA00005161"/>
    </source>
</evidence>
<dbReference type="SMART" id="SM00647">
    <property type="entry name" value="IBR"/>
    <property type="match status" value="2"/>
</dbReference>
<evidence type="ECO:0000256" key="16">
    <source>
        <dbReference type="ARBA" id="ARBA00022792"/>
    </source>
</evidence>
<keyword evidence="20 26" id="KW-0560">Oxidoreductase</keyword>
<dbReference type="InterPro" id="IPR005719">
    <property type="entry name" value="Dihydroorotate_DH_2"/>
</dbReference>
<dbReference type="NCBIfam" id="TIGR01036">
    <property type="entry name" value="pyrD_sub2"/>
    <property type="match status" value="1"/>
</dbReference>
<evidence type="ECO:0000256" key="23">
    <source>
        <dbReference type="ARBA" id="ARBA00048639"/>
    </source>
</evidence>
<evidence type="ECO:0000259" key="29">
    <source>
        <dbReference type="PROSITE" id="PS51873"/>
    </source>
</evidence>
<dbReference type="FunFam" id="3.30.40.10:FF:000052">
    <property type="entry name" value="RBR-type E3 ubiquitin transferase"/>
    <property type="match status" value="1"/>
</dbReference>
<evidence type="ECO:0000256" key="22">
    <source>
        <dbReference type="ARBA" id="ARBA00023136"/>
    </source>
</evidence>
<dbReference type="InterPro" id="IPR001841">
    <property type="entry name" value="Znf_RING"/>
</dbReference>
<dbReference type="NCBIfam" id="NF003652">
    <property type="entry name" value="PRK05286.2-5"/>
    <property type="match status" value="1"/>
</dbReference>
<comment type="catalytic activity">
    <reaction evidence="23 26">
        <text>(S)-dihydroorotate + a quinone = orotate + a quinol</text>
        <dbReference type="Rhea" id="RHEA:30187"/>
        <dbReference type="ChEBI" id="CHEBI:24646"/>
        <dbReference type="ChEBI" id="CHEBI:30839"/>
        <dbReference type="ChEBI" id="CHEBI:30864"/>
        <dbReference type="ChEBI" id="CHEBI:132124"/>
        <dbReference type="EC" id="1.3.5.2"/>
    </reaction>
</comment>
<dbReference type="Gene3D" id="3.30.40.10">
    <property type="entry name" value="Zinc/RING finger domain, C3HC4 (zinc finger)"/>
    <property type="match status" value="1"/>
</dbReference>
<keyword evidence="14 25" id="KW-0863">Zinc-finger</keyword>
<protein>
    <recommendedName>
        <fullName evidence="7 26">Dihydroorotate dehydrogenase (quinone), mitochondrial</fullName>
        <shortName evidence="26">DHOdehase</shortName>
        <ecNumber evidence="6 26">1.3.5.2</ecNumber>
    </recommendedName>
</protein>
<evidence type="ECO:0000256" key="2">
    <source>
        <dbReference type="ARBA" id="ARBA00004434"/>
    </source>
</evidence>
<dbReference type="InterPro" id="IPR013083">
    <property type="entry name" value="Znf_RING/FYVE/PHD"/>
</dbReference>
<feature type="region of interest" description="Disordered" evidence="27">
    <location>
        <begin position="18"/>
        <end position="96"/>
    </location>
</feature>
<dbReference type="STRING" id="300112.A0A4S2KUC0"/>
<feature type="non-terminal residue" evidence="30">
    <location>
        <position position="1"/>
    </location>
</feature>
<evidence type="ECO:0000256" key="17">
    <source>
        <dbReference type="ARBA" id="ARBA00022833"/>
    </source>
</evidence>
<dbReference type="PROSITE" id="PS00911">
    <property type="entry name" value="DHODEHASE_1"/>
    <property type="match status" value="1"/>
</dbReference>
<evidence type="ECO:0000256" key="13">
    <source>
        <dbReference type="ARBA" id="ARBA00022737"/>
    </source>
</evidence>
<comment type="subcellular location">
    <subcellularLocation>
        <location evidence="1">Membrane</location>
        <topology evidence="1">Multi-pass membrane protein</topology>
    </subcellularLocation>
    <subcellularLocation>
        <location evidence="2 26">Mitochondrion inner membrane</location>
        <topology evidence="2 26">Single-pass membrane protein</topology>
    </subcellularLocation>
</comment>
<feature type="non-terminal residue" evidence="30">
    <location>
        <position position="886"/>
    </location>
</feature>
<dbReference type="Gene3D" id="3.20.20.70">
    <property type="entry name" value="Aldolase class I"/>
    <property type="match status" value="1"/>
</dbReference>
<dbReference type="EC" id="1.3.5.2" evidence="6 26"/>
<dbReference type="FunFam" id="1.20.120.1750:FF:000001">
    <property type="entry name" value="RBR-type E3 ubiquitin transferase"/>
    <property type="match status" value="1"/>
</dbReference>
<feature type="domain" description="RING-type" evidence="29">
    <location>
        <begin position="593"/>
        <end position="812"/>
    </location>
</feature>
<dbReference type="Pfam" id="PF01180">
    <property type="entry name" value="DHO_dh"/>
    <property type="match status" value="1"/>
</dbReference>
<keyword evidence="10" id="KW-0808">Transferase</keyword>
<dbReference type="InterPro" id="IPR013785">
    <property type="entry name" value="Aldolase_TIM"/>
</dbReference>
<evidence type="ECO:0000256" key="9">
    <source>
        <dbReference type="ARBA" id="ARBA00022643"/>
    </source>
</evidence>
<evidence type="ECO:0000256" key="18">
    <source>
        <dbReference type="ARBA" id="ARBA00022946"/>
    </source>
</evidence>
<dbReference type="SUPFAM" id="SSF57850">
    <property type="entry name" value="RING/U-box"/>
    <property type="match status" value="3"/>
</dbReference>